<comment type="caution">
    <text evidence="3">The sequence shown here is derived from an EMBL/GenBank/DDBJ whole genome shotgun (WGS) entry which is preliminary data.</text>
</comment>
<dbReference type="Proteomes" id="UP000521872">
    <property type="component" value="Unassembled WGS sequence"/>
</dbReference>
<proteinExistence type="predicted"/>
<keyword evidence="4" id="KW-1185">Reference proteome</keyword>
<evidence type="ECO:0000313" key="3">
    <source>
        <dbReference type="EMBL" id="KAF4623334.1"/>
    </source>
</evidence>
<sequence length="477" mass="53941">MDTTLVASPAHFTDFHNLPSVPSSVDDTLPPNPSLLVPDDDPTVIDSANKKLRKKSRLSRIFSRSNAPNKSPLTENQSPSSSRSDLSLSSSREVQASGLDDSPINLDNSALCGEDVHIDRYEWAVVYENQRGLTFFSIPYYSNLSLLPTDPLPFTLPGASLKRSKQPPITLENYPLPDGTWRWVSRCWMIDMRTDSGEVQHDGFEYNWIFRRHNWRAQVGSFNAGGWVRRRRWIRLMVRPGKPKADNSDKGDLSLAPSNARGSELDKRRHRLSLASSFPPSVNTHHTGMTSTLWPLIDPDEVWMGVCEDDWQRCRRLMKQFGRDGRKLELWKLWLGFYHPDHKHKFVDHDSNGKRREKQWTEDEGPLPSELAAADILSKEWISIAPRQPVIEVLRAHGQEMLHLFIFPESRVQFLTLLAQASLLQEVNMGLGLGVGASDINFWSYASDLGGIVQSRVSDQRSAASTKDGTSSDFSGH</sequence>
<reference evidence="3 4" key="1">
    <citation type="submission" date="2019-12" db="EMBL/GenBank/DDBJ databases">
        <authorList>
            <person name="Floudas D."/>
            <person name="Bentzer J."/>
            <person name="Ahren D."/>
            <person name="Johansson T."/>
            <person name="Persson P."/>
            <person name="Tunlid A."/>
        </authorList>
    </citation>
    <scope>NUCLEOTIDE SEQUENCE [LARGE SCALE GENOMIC DNA]</scope>
    <source>
        <strain evidence="3 4">CBS 102.39</strain>
    </source>
</reference>
<dbReference type="InterPro" id="IPR010482">
    <property type="entry name" value="TECPR1-like_DysF"/>
</dbReference>
<dbReference type="OrthoDB" id="72441at2759"/>
<gene>
    <name evidence="3" type="ORF">D9613_001811</name>
</gene>
<dbReference type="GO" id="GO:0005778">
    <property type="term" value="C:peroxisomal membrane"/>
    <property type="evidence" value="ECO:0007669"/>
    <property type="project" value="UniProtKB-ARBA"/>
</dbReference>
<feature type="compositionally biased region" description="Polar residues" evidence="1">
    <location>
        <begin position="66"/>
        <end position="77"/>
    </location>
</feature>
<evidence type="ECO:0000259" key="2">
    <source>
        <dbReference type="Pfam" id="PF06398"/>
    </source>
</evidence>
<accession>A0A8H4R6U0</accession>
<organism evidence="3 4">
    <name type="scientific">Agrocybe pediades</name>
    <dbReference type="NCBI Taxonomy" id="84607"/>
    <lineage>
        <taxon>Eukaryota</taxon>
        <taxon>Fungi</taxon>
        <taxon>Dikarya</taxon>
        <taxon>Basidiomycota</taxon>
        <taxon>Agaricomycotina</taxon>
        <taxon>Agaricomycetes</taxon>
        <taxon>Agaricomycetidae</taxon>
        <taxon>Agaricales</taxon>
        <taxon>Agaricineae</taxon>
        <taxon>Strophariaceae</taxon>
        <taxon>Agrocybe</taxon>
    </lineage>
</organism>
<feature type="domain" description="TECPR1-like DysF" evidence="2">
    <location>
        <begin position="85"/>
        <end position="235"/>
    </location>
</feature>
<dbReference type="GO" id="GO:0007031">
    <property type="term" value="P:peroxisome organization"/>
    <property type="evidence" value="ECO:0007669"/>
    <property type="project" value="UniProtKB-ARBA"/>
</dbReference>
<protein>
    <recommendedName>
        <fullName evidence="2">TECPR1-like DysF domain-containing protein</fullName>
    </recommendedName>
</protein>
<name>A0A8H4R6U0_9AGAR</name>
<feature type="region of interest" description="Disordered" evidence="1">
    <location>
        <begin position="242"/>
        <end position="266"/>
    </location>
</feature>
<evidence type="ECO:0000313" key="4">
    <source>
        <dbReference type="Proteomes" id="UP000521872"/>
    </source>
</evidence>
<dbReference type="EMBL" id="JAACJL010000001">
    <property type="protein sequence ID" value="KAF4623334.1"/>
    <property type="molecule type" value="Genomic_DNA"/>
</dbReference>
<feature type="compositionally biased region" description="Basic and acidic residues" evidence="1">
    <location>
        <begin position="243"/>
        <end position="252"/>
    </location>
</feature>
<evidence type="ECO:0000256" key="1">
    <source>
        <dbReference type="SAM" id="MobiDB-lite"/>
    </source>
</evidence>
<dbReference type="AlphaFoldDB" id="A0A8H4R6U0"/>
<feature type="region of interest" description="Disordered" evidence="1">
    <location>
        <begin position="13"/>
        <end position="44"/>
    </location>
</feature>
<dbReference type="Pfam" id="PF06398">
    <property type="entry name" value="Pex24p"/>
    <property type="match status" value="1"/>
</dbReference>
<feature type="compositionally biased region" description="Low complexity" evidence="1">
    <location>
        <begin position="78"/>
        <end position="92"/>
    </location>
</feature>
<feature type="region of interest" description="Disordered" evidence="1">
    <location>
        <begin position="56"/>
        <end position="103"/>
    </location>
</feature>